<reference evidence="6 7" key="1">
    <citation type="submission" date="2020-12" db="EMBL/GenBank/DDBJ databases">
        <title>Bacterial novel species Adhaeribacter sp. BT258 isolated from soil.</title>
        <authorList>
            <person name="Jung H.-Y."/>
        </authorList>
    </citation>
    <scope>NUCLEOTIDE SEQUENCE [LARGE SCALE GENOMIC DNA]</scope>
    <source>
        <strain evidence="6 7">BT258</strain>
    </source>
</reference>
<sequence>MPLKPTYFRSLFCWFSVLLLFNACQGKTQEGYKVIGIKDGDTIEILVDNKPVTVRLYGVDAPEKKQPYGTQARNFASELAFGKFVTLKDKGKDRYGRTIGEIMLPDGKSLNKELVANGYAWYYKAYANDPKLGYLENDARRLERGLWSQPNPQAPWDFRKNKRDKSKAAANKPIAKPTDADREVFICPTGSSAVYHLKPDCYVLKRCQGQIEAVTRGHAVMNLRRTACKVCSKKR</sequence>
<keyword evidence="3" id="KW-0378">Hydrolase</keyword>
<evidence type="ECO:0000313" key="7">
    <source>
        <dbReference type="Proteomes" id="UP000644147"/>
    </source>
</evidence>
<dbReference type="InterPro" id="IPR002071">
    <property type="entry name" value="Thermonucl_AS"/>
</dbReference>
<dbReference type="Proteomes" id="UP000644147">
    <property type="component" value="Unassembled WGS sequence"/>
</dbReference>
<dbReference type="CDD" id="cd00175">
    <property type="entry name" value="SNc"/>
    <property type="match status" value="1"/>
</dbReference>
<dbReference type="PROSITE" id="PS01123">
    <property type="entry name" value="TNASE_1"/>
    <property type="match status" value="1"/>
</dbReference>
<keyword evidence="1" id="KW-0540">Nuclease</keyword>
<evidence type="ECO:0000256" key="4">
    <source>
        <dbReference type="SAM" id="MobiDB-lite"/>
    </source>
</evidence>
<keyword evidence="2" id="KW-0255">Endonuclease</keyword>
<accession>A0ABS1C460</accession>
<dbReference type="SMART" id="SM00318">
    <property type="entry name" value="SNc"/>
    <property type="match status" value="1"/>
</dbReference>
<evidence type="ECO:0000256" key="2">
    <source>
        <dbReference type="ARBA" id="ARBA00022759"/>
    </source>
</evidence>
<dbReference type="EMBL" id="JAEHFX010000007">
    <property type="protein sequence ID" value="MBK0403957.1"/>
    <property type="molecule type" value="Genomic_DNA"/>
</dbReference>
<protein>
    <submittedName>
        <fullName evidence="6">Thermonuclease family protein</fullName>
    </submittedName>
</protein>
<proteinExistence type="predicted"/>
<feature type="domain" description="TNase-like" evidence="5">
    <location>
        <begin position="28"/>
        <end position="149"/>
    </location>
</feature>
<dbReference type="Pfam" id="PF00565">
    <property type="entry name" value="SNase"/>
    <property type="match status" value="1"/>
</dbReference>
<comment type="caution">
    <text evidence="6">The sequence shown here is derived from an EMBL/GenBank/DDBJ whole genome shotgun (WGS) entry which is preliminary data.</text>
</comment>
<dbReference type="PROSITE" id="PS50830">
    <property type="entry name" value="TNASE_3"/>
    <property type="match status" value="1"/>
</dbReference>
<dbReference type="RefSeq" id="WP_200506800.1">
    <property type="nucleotide sequence ID" value="NZ_JAEHFX010000007.1"/>
</dbReference>
<dbReference type="SUPFAM" id="SSF50199">
    <property type="entry name" value="Staphylococcal nuclease"/>
    <property type="match status" value="1"/>
</dbReference>
<keyword evidence="7" id="KW-1185">Reference proteome</keyword>
<evidence type="ECO:0000313" key="6">
    <source>
        <dbReference type="EMBL" id="MBK0403957.1"/>
    </source>
</evidence>
<dbReference type="PANTHER" id="PTHR12302">
    <property type="entry name" value="EBNA2 BINDING PROTEIN P100"/>
    <property type="match status" value="1"/>
</dbReference>
<feature type="region of interest" description="Disordered" evidence="4">
    <location>
        <begin position="146"/>
        <end position="175"/>
    </location>
</feature>
<gene>
    <name evidence="6" type="ORF">I5M27_13260</name>
</gene>
<evidence type="ECO:0000259" key="5">
    <source>
        <dbReference type="PROSITE" id="PS50830"/>
    </source>
</evidence>
<dbReference type="Gene3D" id="2.40.50.90">
    <property type="match status" value="1"/>
</dbReference>
<name>A0ABS1C460_9BACT</name>
<evidence type="ECO:0000256" key="3">
    <source>
        <dbReference type="ARBA" id="ARBA00022801"/>
    </source>
</evidence>
<dbReference type="InterPro" id="IPR035437">
    <property type="entry name" value="SNase_OB-fold_sf"/>
</dbReference>
<organism evidence="6 7">
    <name type="scientific">Adhaeribacter terrigena</name>
    <dbReference type="NCBI Taxonomy" id="2793070"/>
    <lineage>
        <taxon>Bacteria</taxon>
        <taxon>Pseudomonadati</taxon>
        <taxon>Bacteroidota</taxon>
        <taxon>Cytophagia</taxon>
        <taxon>Cytophagales</taxon>
        <taxon>Hymenobacteraceae</taxon>
        <taxon>Adhaeribacter</taxon>
    </lineage>
</organism>
<evidence type="ECO:0000256" key="1">
    <source>
        <dbReference type="ARBA" id="ARBA00022722"/>
    </source>
</evidence>
<dbReference type="PANTHER" id="PTHR12302:SF3">
    <property type="entry name" value="SERINE_THREONINE-PROTEIN KINASE 31"/>
    <property type="match status" value="1"/>
</dbReference>
<dbReference type="InterPro" id="IPR016071">
    <property type="entry name" value="Staphylococal_nuclease_OB-fold"/>
</dbReference>